<proteinExistence type="predicted"/>
<sequence>MDLWEDPAIQSAILDYLESSQLLASFTTMGGVALREGAQCHCSLPERVGSDVLLLCQFDFEERVPFGGAGDQHLRQQGQVHLRLDAAGKVTDAWLCRPNAC</sequence>
<dbReference type="EMBL" id="WNJL01000037">
    <property type="protein sequence ID" value="NDU43541.1"/>
    <property type="molecule type" value="Genomic_DNA"/>
</dbReference>
<accession>A0A845UC71</accession>
<organism evidence="1">
    <name type="scientific">Acidithiobacillus ferrianus</name>
    <dbReference type="NCBI Taxonomy" id="2678518"/>
    <lineage>
        <taxon>Bacteria</taxon>
        <taxon>Pseudomonadati</taxon>
        <taxon>Pseudomonadota</taxon>
        <taxon>Acidithiobacillia</taxon>
        <taxon>Acidithiobacillales</taxon>
        <taxon>Acidithiobacillaceae</taxon>
        <taxon>Acidithiobacillus</taxon>
    </lineage>
</organism>
<comment type="caution">
    <text evidence="1">The sequence shown here is derived from an EMBL/GenBank/DDBJ whole genome shotgun (WGS) entry which is preliminary data.</text>
</comment>
<reference evidence="1" key="1">
    <citation type="submission" date="2019-11" db="EMBL/GenBank/DDBJ databases">
        <title>Acidithiobacillus ferrianus sp. nov.: a facultatively anaerobic and extremely acidophilic chemolithoautotroph.</title>
        <authorList>
            <person name="Norris P.R."/>
            <person name="Falagan C."/>
            <person name="Moya-Beltran A."/>
            <person name="Castro M."/>
            <person name="Quatrini R."/>
            <person name="Johnson D.B."/>
        </authorList>
    </citation>
    <scope>NUCLEOTIDE SEQUENCE [LARGE SCALE GENOMIC DNA]</scope>
    <source>
        <strain evidence="1">MG</strain>
    </source>
</reference>
<protein>
    <submittedName>
        <fullName evidence="1">Uncharacterized protein</fullName>
    </submittedName>
</protein>
<gene>
    <name evidence="1" type="ORF">GL267_13150</name>
</gene>
<dbReference type="RefSeq" id="WP_163098726.1">
    <property type="nucleotide sequence ID" value="NZ_CP127523.1"/>
</dbReference>
<dbReference type="AlphaFoldDB" id="A0A845UC71"/>
<evidence type="ECO:0000313" key="1">
    <source>
        <dbReference type="EMBL" id="NDU43541.1"/>
    </source>
</evidence>
<name>A0A845UC71_9PROT</name>